<sequence>MIIWGWGKVTKKIIGAVFERTCNYCNTDEVWNLCVVRTWFTLFFIPIIPYKKQYCIACPKCWSYIELTQEEFEKIKIDITSSSNNINEKVVTDNIKYAGKTETQINYLKQMEEYANK</sequence>
<evidence type="ECO:0000313" key="8">
    <source>
        <dbReference type="Proteomes" id="UP000240615"/>
    </source>
</evidence>
<feature type="domain" description="Zinc-ribbon 15" evidence="1">
    <location>
        <begin position="21"/>
        <end position="68"/>
    </location>
</feature>
<dbReference type="EMBL" id="CP027776">
    <property type="protein sequence ID" value="AVP63741.1"/>
    <property type="molecule type" value="Genomic_DNA"/>
</dbReference>
<evidence type="ECO:0000313" key="5">
    <source>
        <dbReference type="EMBL" id="NFI21889.1"/>
    </source>
</evidence>
<dbReference type="Proteomes" id="UP000482543">
    <property type="component" value="Unassembled WGS sequence"/>
</dbReference>
<evidence type="ECO:0000313" key="6">
    <source>
        <dbReference type="EMBL" id="QRI51967.1"/>
    </source>
</evidence>
<evidence type="ECO:0000313" key="4">
    <source>
        <dbReference type="EMBL" id="NEZ91404.1"/>
    </source>
</evidence>
<evidence type="ECO:0000259" key="1">
    <source>
        <dbReference type="Pfam" id="PF17032"/>
    </source>
</evidence>
<dbReference type="InterPro" id="IPR031493">
    <property type="entry name" value="Zinc_ribbon_15"/>
</dbReference>
<dbReference type="Proteomes" id="UP000473887">
    <property type="component" value="Unassembled WGS sequence"/>
</dbReference>
<evidence type="ECO:0000313" key="10">
    <source>
        <dbReference type="Proteomes" id="UP000482543"/>
    </source>
</evidence>
<evidence type="ECO:0000313" key="11">
    <source>
        <dbReference type="Proteomes" id="UP000663464"/>
    </source>
</evidence>
<dbReference type="Proteomes" id="UP000240615">
    <property type="component" value="Chromosome"/>
</dbReference>
<dbReference type="EMBL" id="CP069280">
    <property type="protein sequence ID" value="QRI51967.1"/>
    <property type="molecule type" value="Genomic_DNA"/>
</dbReference>
<name>A0A0A2HI51_CLOBO</name>
<protein>
    <submittedName>
        <fullName evidence="5">Zinc-ribbon domain-containing protein</fullName>
    </submittedName>
</protein>
<dbReference type="EMBL" id="SGKC01000007">
    <property type="protein sequence ID" value="NEZ91404.1"/>
    <property type="molecule type" value="Genomic_DNA"/>
</dbReference>
<evidence type="ECO:0000313" key="9">
    <source>
        <dbReference type="Proteomes" id="UP000473887"/>
    </source>
</evidence>
<dbReference type="OMA" id="EVFERTC"/>
<dbReference type="RefSeq" id="WP_003358205.1">
    <property type="nucleotide sequence ID" value="NZ_AP014696.1"/>
</dbReference>
<dbReference type="EMBL" id="CP027777">
    <property type="protein sequence ID" value="AVQ39084.1"/>
    <property type="molecule type" value="Genomic_DNA"/>
</dbReference>
<reference evidence="6 11" key="1">
    <citation type="journal article" date="2014" name="J. Infect. Dis.">
        <title>Molecular characterization of a novel botulinum neurotoxin type H gene.</title>
        <authorList>
            <person name="Dover N."/>
            <person name="Barash J.R."/>
            <person name="Hill K.K."/>
            <person name="Xie G."/>
            <person name="Arnon S.S."/>
        </authorList>
    </citation>
    <scope>NUCLEOTIDE SEQUENCE [LARGE SCALE GENOMIC DNA]</scope>
    <source>
        <strain evidence="6 11">IBCA10-7060</strain>
    </source>
</reference>
<gene>
    <name evidence="2" type="ORF">C3B64_05505</name>
    <name evidence="3" type="ORF">C7M56_10440</name>
    <name evidence="4" type="ORF">EXM69_05450</name>
    <name evidence="5" type="ORF">FC964_10915</name>
    <name evidence="6" type="ORF">JQS73_10900</name>
</gene>
<evidence type="ECO:0000313" key="7">
    <source>
        <dbReference type="Proteomes" id="UP000238070"/>
    </source>
</evidence>
<reference evidence="6" key="5">
    <citation type="submission" date="2021-02" db="EMBL/GenBank/DDBJ databases">
        <authorList>
            <person name="Dover N."/>
            <person name="Barash J.R."/>
            <person name="Bell J.M."/>
            <person name="Sylvester M.D."/>
            <person name="Arnon S."/>
        </authorList>
    </citation>
    <scope>NUCLEOTIDE SEQUENCE</scope>
    <source>
        <strain evidence="6">IBCA10-7060</strain>
    </source>
</reference>
<dbReference type="AlphaFoldDB" id="A0A0A2HI51"/>
<dbReference type="Proteomes" id="UP000238070">
    <property type="component" value="Chromosome"/>
</dbReference>
<organism evidence="5 10">
    <name type="scientific">Clostridium botulinum</name>
    <dbReference type="NCBI Taxonomy" id="1491"/>
    <lineage>
        <taxon>Bacteria</taxon>
        <taxon>Bacillati</taxon>
        <taxon>Bacillota</taxon>
        <taxon>Clostridia</taxon>
        <taxon>Eubacteriales</taxon>
        <taxon>Clostridiaceae</taxon>
        <taxon>Clostridium</taxon>
    </lineage>
</organism>
<reference evidence="4 9" key="3">
    <citation type="submission" date="2019-02" db="EMBL/GenBank/DDBJ databases">
        <title>Genome sequencing of Clostridium botulinum clinical isolates.</title>
        <authorList>
            <person name="Brunt J."/>
            <person name="Van Vliet A.H.M."/>
            <person name="Stringer S.C."/>
            <person name="Grant K.A."/>
            <person name="Carter A.C."/>
            <person name="Peck M.W."/>
        </authorList>
    </citation>
    <scope>NUCLEOTIDE SEQUENCE [LARGE SCALE GENOMIC DNA]</scope>
    <source>
        <strain evidence="4 9">H142660711</strain>
    </source>
</reference>
<evidence type="ECO:0000313" key="2">
    <source>
        <dbReference type="EMBL" id="AVP63741.1"/>
    </source>
</evidence>
<dbReference type="Pfam" id="PF17032">
    <property type="entry name" value="Zn_ribbon_15"/>
    <property type="match status" value="1"/>
</dbReference>
<accession>A0A0A2HI51</accession>
<evidence type="ECO:0000313" key="3">
    <source>
        <dbReference type="EMBL" id="AVQ39084.1"/>
    </source>
</evidence>
<dbReference type="EMBL" id="SWRJ01000003">
    <property type="protein sequence ID" value="NFI21889.1"/>
    <property type="molecule type" value="Genomic_DNA"/>
</dbReference>
<dbReference type="Proteomes" id="UP000663464">
    <property type="component" value="Chromosome"/>
</dbReference>
<reference evidence="5 10" key="4">
    <citation type="submission" date="2019-04" db="EMBL/GenBank/DDBJ databases">
        <title>Genome sequencing of Clostridium botulinum Groups I-IV and Clostridium butyricum.</title>
        <authorList>
            <person name="Brunt J."/>
            <person name="Van Vliet A.H.M."/>
            <person name="Stringer S.C."/>
            <person name="Carter A.T."/>
            <person name="Peck M.W."/>
        </authorList>
    </citation>
    <scope>NUCLEOTIDE SEQUENCE [LARGE SCALE GENOMIC DNA]</scope>
    <source>
        <strain evidence="5 10">IFR 15/034</strain>
    </source>
</reference>
<proteinExistence type="predicted"/>
<reference evidence="7 8" key="2">
    <citation type="submission" date="2018-01" db="EMBL/GenBank/DDBJ databases">
        <title>Genetic Diversity of Clostridium botulinum in seafood.</title>
        <authorList>
            <person name="Athira V."/>
            <person name="Arun Jyothi P.V."/>
            <person name="Lalitha K.V."/>
            <person name="Joseph T.C."/>
        </authorList>
    </citation>
    <scope>NUCLEOTIDE SEQUENCE [LARGE SCALE GENOMIC DNA]</scope>
    <source>
        <strain evidence="2 7">Mfbjulcb5</strain>
        <strain evidence="3 8">Mfbjulcb8</strain>
    </source>
</reference>